<name>A0ABY3X6J1_9GAMM</name>
<accession>A0ABY3X6J1</accession>
<dbReference type="RefSeq" id="WP_148648969.1">
    <property type="nucleotide sequence ID" value="NZ_CP091194.1"/>
</dbReference>
<dbReference type="PANTHER" id="PTHR32309:SF13">
    <property type="entry name" value="FERRIC ENTEROBACTIN TRANSPORT PROTEIN FEPE"/>
    <property type="match status" value="1"/>
</dbReference>
<gene>
    <name evidence="2" type="ORF">MOV92_17010</name>
</gene>
<proteinExistence type="predicted"/>
<organism evidence="2 3">
    <name type="scientific">Lysobacter gummosus</name>
    <dbReference type="NCBI Taxonomy" id="262324"/>
    <lineage>
        <taxon>Bacteria</taxon>
        <taxon>Pseudomonadati</taxon>
        <taxon>Pseudomonadota</taxon>
        <taxon>Gammaproteobacteria</taxon>
        <taxon>Lysobacterales</taxon>
        <taxon>Lysobacteraceae</taxon>
        <taxon>Lysobacter</taxon>
    </lineage>
</organism>
<keyword evidence="1" id="KW-0472">Membrane</keyword>
<feature type="transmembrane region" description="Helical" evidence="1">
    <location>
        <begin position="447"/>
        <end position="468"/>
    </location>
</feature>
<evidence type="ECO:0000313" key="3">
    <source>
        <dbReference type="Proteomes" id="UP000829194"/>
    </source>
</evidence>
<keyword evidence="1" id="KW-0812">Transmembrane</keyword>
<dbReference type="PANTHER" id="PTHR32309">
    <property type="entry name" value="TYROSINE-PROTEIN KINASE"/>
    <property type="match status" value="1"/>
</dbReference>
<evidence type="ECO:0000256" key="1">
    <source>
        <dbReference type="SAM" id="Phobius"/>
    </source>
</evidence>
<keyword evidence="3" id="KW-1185">Reference proteome</keyword>
<feature type="transmembrane region" description="Helical" evidence="1">
    <location>
        <begin position="37"/>
        <end position="54"/>
    </location>
</feature>
<protein>
    <recommendedName>
        <fullName evidence="4">Chain length determinant family protein</fullName>
    </recommendedName>
</protein>
<reference evidence="2 3" key="1">
    <citation type="submission" date="2022-03" db="EMBL/GenBank/DDBJ databases">
        <title>Complete genome sequence of Lysobacter capsici VKM B-2533 and Lysobacter gummosus 10.1.1, promising sources of lytic agents.</title>
        <authorList>
            <person name="Tarlachkov S.V."/>
            <person name="Kudryakova I.V."/>
            <person name="Afoshin A.S."/>
            <person name="Leontyevskaya E.A."/>
            <person name="Leontyevskaya N.V."/>
        </authorList>
    </citation>
    <scope>NUCLEOTIDE SEQUENCE [LARGE SCALE GENOMIC DNA]</scope>
    <source>
        <strain evidence="2 3">10.1.1</strain>
    </source>
</reference>
<dbReference type="InterPro" id="IPR050445">
    <property type="entry name" value="Bact_polysacc_biosynth/exp"/>
</dbReference>
<keyword evidence="1" id="KW-1133">Transmembrane helix</keyword>
<dbReference type="EMBL" id="CP093547">
    <property type="protein sequence ID" value="UNP28187.1"/>
    <property type="molecule type" value="Genomic_DNA"/>
</dbReference>
<sequence length="498" mass="55132">MHDGPGAEPGDGFRGRAASAFSLREMLEIAFKDRRRIALAFAISFGLVLLASLLPTARYVSDASLLVRLGHEYVYLADTSEGGGTGGATPLMFDRTEALSAETEILASRDVIRDAVARVGLGRLYPSIARQSEDPRRPKIDQAVQAFREHMDAHLLKGATVIQVNFSHSDPVVAQQALRALVETYLDRRRAIFSDDQVRFLAGQVAAVDKRLKDSERRLTAFKQTHGIVNYDQQISLLLQQGNDLETRFNEASQQAQTANARARTLKRIAGKTPANLVQYSETLGDPQVPRQLLDLQLKEQSLRSRYVDDNPLVVNAQKDVSTAESFIRQQRRAPPTTVRTGRNPVREAAELDLLRATSDESALVGGRKALQERLTQLRKRAAELSRQQIELGALSREQKLLEDSYANYGRKLEAARINEARDQKQRTSVSVLQAASWPLKPKSVRLAIIGIGFFFSLGVALIVAFLCEALRSSFLSPEKLERSLGVPVLATMPLVGR</sequence>
<evidence type="ECO:0008006" key="4">
    <source>
        <dbReference type="Google" id="ProtNLM"/>
    </source>
</evidence>
<dbReference type="Proteomes" id="UP000829194">
    <property type="component" value="Chromosome"/>
</dbReference>
<evidence type="ECO:0000313" key="2">
    <source>
        <dbReference type="EMBL" id="UNP28187.1"/>
    </source>
</evidence>